<dbReference type="EMBL" id="AVQL01000451">
    <property type="protein sequence ID" value="KEQ00409.1"/>
    <property type="molecule type" value="Genomic_DNA"/>
</dbReference>
<sequence>MASTKRGLPFVGKSLVCIKQAAAANAITALSNTDPAIANALAHGLKTGDAIWLESKSNEAINGYYLIEVSNEDTFAVIGLDGTDIGTVTDAKFTAPECYQFCDVNSLKVDAVKTKEDDATTICDEDPYTEVTIEAGSLSMSGLWQPDKEVQGILYKMAKAGETIFFIYKPKYSKVMFGYQLKITSMSNDGKSRENWTFSLDGKINGTIRVVEVDTDKQPTTKRGAK</sequence>
<dbReference type="Proteomes" id="UP000027644">
    <property type="component" value="Unassembled WGS sequence"/>
</dbReference>
<organism evidence="1 2">
    <name type="scientific">Snodgrassella alvi SCGC AB-598-J21</name>
    <dbReference type="NCBI Taxonomy" id="1385367"/>
    <lineage>
        <taxon>Bacteria</taxon>
        <taxon>Pseudomonadati</taxon>
        <taxon>Pseudomonadota</taxon>
        <taxon>Betaproteobacteria</taxon>
        <taxon>Neisseriales</taxon>
        <taxon>Neisseriaceae</taxon>
        <taxon>Snodgrassella</taxon>
    </lineage>
</organism>
<dbReference type="Gene3D" id="2.40.30.20">
    <property type="match status" value="1"/>
</dbReference>
<dbReference type="AlphaFoldDB" id="A0A074VYX2"/>
<evidence type="ECO:0000313" key="1">
    <source>
        <dbReference type="EMBL" id="KEQ00409.1"/>
    </source>
</evidence>
<name>A0A074VYX2_9NEIS</name>
<comment type="caution">
    <text evidence="1">The sequence shown here is derived from an EMBL/GenBank/DDBJ whole genome shotgun (WGS) entry which is preliminary data.</text>
</comment>
<dbReference type="InterPro" id="IPR023366">
    <property type="entry name" value="ATP_synth_asu-like_sf"/>
</dbReference>
<accession>A0A074VYX2</accession>
<proteinExistence type="predicted"/>
<evidence type="ECO:0000313" key="2">
    <source>
        <dbReference type="Proteomes" id="UP000027644"/>
    </source>
</evidence>
<protein>
    <submittedName>
        <fullName evidence="1">Phage major tail protein 2</fullName>
    </submittedName>
</protein>
<gene>
    <name evidence="1" type="ORF">SASC598J21_018100</name>
</gene>
<reference evidence="1 2" key="1">
    <citation type="journal article" date="2014" name="PLoS Genet.">
        <title>Hidden diversity in honey bee gut symbionts detected by single-cell genomics.</title>
        <authorList>
            <person name="Engel P."/>
            <person name="Stepanauskas R."/>
            <person name="Moran N."/>
        </authorList>
    </citation>
    <scope>NUCLEOTIDE SEQUENCE [LARGE SCALE GENOMIC DNA]</scope>
    <source>
        <strain evidence="1 2">SCGC AB-598-J21</strain>
    </source>
</reference>